<dbReference type="AlphaFoldDB" id="A0A653AJS1"/>
<dbReference type="PANTHER" id="PTHR33990">
    <property type="entry name" value="PROTEIN YJDN-RELATED"/>
    <property type="match status" value="1"/>
</dbReference>
<accession>A0A653AJS1</accession>
<dbReference type="PANTHER" id="PTHR33990:SF1">
    <property type="entry name" value="PROTEIN YJDN"/>
    <property type="match status" value="1"/>
</dbReference>
<dbReference type="Gene3D" id="3.10.180.10">
    <property type="entry name" value="2,3-Dihydroxybiphenyl 1,2-Dioxygenase, domain 1"/>
    <property type="match status" value="1"/>
</dbReference>
<reference evidence="2" key="1">
    <citation type="submission" date="2018-07" db="EMBL/GenBank/DDBJ databases">
        <authorList>
            <consortium name="Genoscope - CEA"/>
            <person name="William W."/>
        </authorList>
    </citation>
    <scope>NUCLEOTIDE SEQUENCE</scope>
    <source>
        <strain evidence="2">IK1</strain>
    </source>
</reference>
<dbReference type="InterPro" id="IPR029068">
    <property type="entry name" value="Glyas_Bleomycin-R_OHBP_Dase"/>
</dbReference>
<proteinExistence type="predicted"/>
<gene>
    <name evidence="2" type="ORF">TRIP_D440331</name>
</gene>
<sequence>MAKLNPYLNFNGTCEEAFLFYQSVFGGEFLGGILRMNEMPGNEELREEDKRRVMHIALPIGVDLLMGSDTYPGGMQNLIEGNNNSISIFPETKEEADRLFNGLSEGGVILVPIQDVFWGDYYGQLKDKFGIFWMINYTPNNTTLPQ</sequence>
<feature type="domain" description="PhnB-like" evidence="1">
    <location>
        <begin position="3"/>
        <end position="135"/>
    </location>
</feature>
<protein>
    <recommendedName>
        <fullName evidence="1">PhnB-like domain-containing protein</fullName>
    </recommendedName>
</protein>
<name>A0A653AJS1_9BACT</name>
<evidence type="ECO:0000313" key="2">
    <source>
        <dbReference type="EMBL" id="VBB48313.1"/>
    </source>
</evidence>
<dbReference type="CDD" id="cd06588">
    <property type="entry name" value="PhnB_like"/>
    <property type="match status" value="1"/>
</dbReference>
<organism evidence="2">
    <name type="scientific">uncultured Paludibacter sp</name>
    <dbReference type="NCBI Taxonomy" id="497635"/>
    <lineage>
        <taxon>Bacteria</taxon>
        <taxon>Pseudomonadati</taxon>
        <taxon>Bacteroidota</taxon>
        <taxon>Bacteroidia</taxon>
        <taxon>Bacteroidales</taxon>
        <taxon>Paludibacteraceae</taxon>
        <taxon>Paludibacter</taxon>
        <taxon>environmental samples</taxon>
    </lineage>
</organism>
<dbReference type="EMBL" id="UPXZ01000039">
    <property type="protein sequence ID" value="VBB48313.1"/>
    <property type="molecule type" value="Genomic_DNA"/>
</dbReference>
<dbReference type="InterPro" id="IPR028973">
    <property type="entry name" value="PhnB-like"/>
</dbReference>
<dbReference type="Pfam" id="PF06983">
    <property type="entry name" value="3-dmu-9_3-mt"/>
    <property type="match status" value="1"/>
</dbReference>
<evidence type="ECO:0000259" key="1">
    <source>
        <dbReference type="Pfam" id="PF06983"/>
    </source>
</evidence>
<dbReference type="SUPFAM" id="SSF54593">
    <property type="entry name" value="Glyoxalase/Bleomycin resistance protein/Dihydroxybiphenyl dioxygenase"/>
    <property type="match status" value="1"/>
</dbReference>